<keyword evidence="7 11" id="KW-0521">NADP</keyword>
<reference evidence="14 15" key="1">
    <citation type="submission" date="2022-04" db="EMBL/GenBank/DDBJ databases">
        <title>Halobacillus sp. isolated from saltern.</title>
        <authorList>
            <person name="Won M."/>
            <person name="Lee C.-M."/>
            <person name="Woen H.-Y."/>
            <person name="Kwon S.-W."/>
        </authorList>
    </citation>
    <scope>NUCLEOTIDE SEQUENCE [LARGE SCALE GENOMIC DNA]</scope>
    <source>
        <strain evidence="14 15">SSBR10-3</strain>
    </source>
</reference>
<protein>
    <recommendedName>
        <fullName evidence="5 11">2-dehydropantoate 2-reductase</fullName>
        <ecNumber evidence="4 11">1.1.1.169</ecNumber>
    </recommendedName>
    <alternativeName>
        <fullName evidence="9 11">Ketopantoate reductase</fullName>
    </alternativeName>
</protein>
<dbReference type="Gene3D" id="1.10.1040.10">
    <property type="entry name" value="N-(1-d-carboxylethyl)-l-norvaline Dehydrogenase, domain 2"/>
    <property type="match status" value="1"/>
</dbReference>
<evidence type="ECO:0000256" key="2">
    <source>
        <dbReference type="ARBA" id="ARBA00004994"/>
    </source>
</evidence>
<sequence>MLLNIGIIGGGSVGLLMAAYFGRKHEVHVYTKRSQQAGLLNESGVYCDVLGQVNLRAHLFGGALHKHDVLFVTVKQQQLSTVLDLLEELSCRIPVVFLQNGMGHLELLPKKIYPVYLGVVEHGAKRASDTKVLHTGRGRVKVAAYKAEQSAEWIADLLHEEDFPFQAEGDYFNMLVSKLMVNTVINPLTAIFRVQNKFIVKNTELRSLASKLCREASQVFQRSYEEEWEHVLRVAEQTGDNYSSMLTDLSLQRKTEIDYISGYVLKKSVSELPYHQFVVRSVHALEQLDGEGGRV</sequence>
<comment type="similarity">
    <text evidence="3 11">Belongs to the ketopantoate reductase family.</text>
</comment>
<evidence type="ECO:0000256" key="11">
    <source>
        <dbReference type="RuleBase" id="RU362068"/>
    </source>
</evidence>
<dbReference type="Pfam" id="PF08546">
    <property type="entry name" value="ApbA_C"/>
    <property type="match status" value="1"/>
</dbReference>
<evidence type="ECO:0000256" key="6">
    <source>
        <dbReference type="ARBA" id="ARBA00022655"/>
    </source>
</evidence>
<evidence type="ECO:0000256" key="10">
    <source>
        <dbReference type="ARBA" id="ARBA00048793"/>
    </source>
</evidence>
<evidence type="ECO:0000313" key="14">
    <source>
        <dbReference type="EMBL" id="UOQ43143.1"/>
    </source>
</evidence>
<dbReference type="Gene3D" id="3.40.50.720">
    <property type="entry name" value="NAD(P)-binding Rossmann-like Domain"/>
    <property type="match status" value="1"/>
</dbReference>
<dbReference type="NCBIfam" id="TIGR00745">
    <property type="entry name" value="apbA_panE"/>
    <property type="match status" value="1"/>
</dbReference>
<dbReference type="EC" id="1.1.1.169" evidence="4 11"/>
<evidence type="ECO:0000256" key="3">
    <source>
        <dbReference type="ARBA" id="ARBA00007870"/>
    </source>
</evidence>
<gene>
    <name evidence="14" type="ORF">MUN89_14500</name>
</gene>
<dbReference type="PANTHER" id="PTHR43765:SF2">
    <property type="entry name" value="2-DEHYDROPANTOATE 2-REDUCTASE"/>
    <property type="match status" value="1"/>
</dbReference>
<evidence type="ECO:0000256" key="9">
    <source>
        <dbReference type="ARBA" id="ARBA00032024"/>
    </source>
</evidence>
<name>A0ABY4EGY6_9BACI</name>
<keyword evidence="15" id="KW-1185">Reference proteome</keyword>
<evidence type="ECO:0000313" key="15">
    <source>
        <dbReference type="Proteomes" id="UP000831787"/>
    </source>
</evidence>
<feature type="domain" description="Ketopantoate reductase C-terminal" evidence="13">
    <location>
        <begin position="175"/>
        <end position="286"/>
    </location>
</feature>
<proteinExistence type="inferred from homology"/>
<evidence type="ECO:0000256" key="1">
    <source>
        <dbReference type="ARBA" id="ARBA00002919"/>
    </source>
</evidence>
<dbReference type="InterPro" id="IPR050838">
    <property type="entry name" value="Ketopantoate_reductase"/>
</dbReference>
<dbReference type="InterPro" id="IPR003710">
    <property type="entry name" value="ApbA"/>
</dbReference>
<dbReference type="RefSeq" id="WP_244708502.1">
    <property type="nucleotide sequence ID" value="NZ_CP095073.1"/>
</dbReference>
<keyword evidence="6 11" id="KW-0566">Pantothenate biosynthesis</keyword>
<dbReference type="InterPro" id="IPR013752">
    <property type="entry name" value="KPA_reductase"/>
</dbReference>
<dbReference type="EMBL" id="CP095073">
    <property type="protein sequence ID" value="UOQ43143.1"/>
    <property type="molecule type" value="Genomic_DNA"/>
</dbReference>
<comment type="pathway">
    <text evidence="2 11">Cofactor biosynthesis; (R)-pantothenate biosynthesis; (R)-pantoate from 3-methyl-2-oxobutanoate: step 2/2.</text>
</comment>
<dbReference type="PANTHER" id="PTHR43765">
    <property type="entry name" value="2-DEHYDROPANTOATE 2-REDUCTASE-RELATED"/>
    <property type="match status" value="1"/>
</dbReference>
<dbReference type="Proteomes" id="UP000831787">
    <property type="component" value="Chromosome"/>
</dbReference>
<comment type="function">
    <text evidence="1 11">Catalyzes the NADPH-dependent reduction of ketopantoate into pantoic acid.</text>
</comment>
<dbReference type="SUPFAM" id="SSF51735">
    <property type="entry name" value="NAD(P)-binding Rossmann-fold domains"/>
    <property type="match status" value="1"/>
</dbReference>
<evidence type="ECO:0000256" key="5">
    <source>
        <dbReference type="ARBA" id="ARBA00019465"/>
    </source>
</evidence>
<accession>A0ABY4EGY6</accession>
<evidence type="ECO:0000256" key="7">
    <source>
        <dbReference type="ARBA" id="ARBA00022857"/>
    </source>
</evidence>
<keyword evidence="8 11" id="KW-0560">Oxidoreductase</keyword>
<comment type="catalytic activity">
    <reaction evidence="10 11">
        <text>(R)-pantoate + NADP(+) = 2-dehydropantoate + NADPH + H(+)</text>
        <dbReference type="Rhea" id="RHEA:16233"/>
        <dbReference type="ChEBI" id="CHEBI:11561"/>
        <dbReference type="ChEBI" id="CHEBI:15378"/>
        <dbReference type="ChEBI" id="CHEBI:15980"/>
        <dbReference type="ChEBI" id="CHEBI:57783"/>
        <dbReference type="ChEBI" id="CHEBI:58349"/>
        <dbReference type="EC" id="1.1.1.169"/>
    </reaction>
</comment>
<dbReference type="InterPro" id="IPR013332">
    <property type="entry name" value="KPR_N"/>
</dbReference>
<evidence type="ECO:0000256" key="4">
    <source>
        <dbReference type="ARBA" id="ARBA00013014"/>
    </source>
</evidence>
<evidence type="ECO:0000259" key="13">
    <source>
        <dbReference type="Pfam" id="PF08546"/>
    </source>
</evidence>
<dbReference type="InterPro" id="IPR008927">
    <property type="entry name" value="6-PGluconate_DH-like_C_sf"/>
</dbReference>
<dbReference type="Pfam" id="PF02558">
    <property type="entry name" value="ApbA"/>
    <property type="match status" value="1"/>
</dbReference>
<dbReference type="InterPro" id="IPR036291">
    <property type="entry name" value="NAD(P)-bd_dom_sf"/>
</dbReference>
<dbReference type="SUPFAM" id="SSF48179">
    <property type="entry name" value="6-phosphogluconate dehydrogenase C-terminal domain-like"/>
    <property type="match status" value="1"/>
</dbReference>
<evidence type="ECO:0000259" key="12">
    <source>
        <dbReference type="Pfam" id="PF02558"/>
    </source>
</evidence>
<feature type="domain" description="Ketopantoate reductase N-terminal" evidence="12">
    <location>
        <begin position="5"/>
        <end position="145"/>
    </location>
</feature>
<dbReference type="InterPro" id="IPR013328">
    <property type="entry name" value="6PGD_dom2"/>
</dbReference>
<evidence type="ECO:0000256" key="8">
    <source>
        <dbReference type="ARBA" id="ARBA00023002"/>
    </source>
</evidence>
<organism evidence="14 15">
    <name type="scientific">Halobacillus salinarum</name>
    <dbReference type="NCBI Taxonomy" id="2932257"/>
    <lineage>
        <taxon>Bacteria</taxon>
        <taxon>Bacillati</taxon>
        <taxon>Bacillota</taxon>
        <taxon>Bacilli</taxon>
        <taxon>Bacillales</taxon>
        <taxon>Bacillaceae</taxon>
        <taxon>Halobacillus</taxon>
    </lineage>
</organism>